<dbReference type="OrthoDB" id="411584at2759"/>
<gene>
    <name evidence="3" type="ORF">A3770_03p26650</name>
</gene>
<evidence type="ECO:0000313" key="4">
    <source>
        <dbReference type="Proteomes" id="UP000316726"/>
    </source>
</evidence>
<dbReference type="InterPro" id="IPR036065">
    <property type="entry name" value="BolA-like_sf"/>
</dbReference>
<dbReference type="PANTHER" id="PTHR46230">
    <property type="match status" value="1"/>
</dbReference>
<dbReference type="Pfam" id="PF01722">
    <property type="entry name" value="BolA"/>
    <property type="match status" value="1"/>
</dbReference>
<evidence type="ECO:0000256" key="1">
    <source>
        <dbReference type="SAM" id="MobiDB-lite"/>
    </source>
</evidence>
<sequence>MTSALATRLGGGRWGRGGGACDLGRQGARHCVDPGKVLRIQGGGSPPRRRRRSNSRRERGLVCSVRAMEASTAMPESLKGLVAAFSAVPDPMMRYKQLLFFAEKLDALGTEHQTPENKVEGCVSQVWVKGFLEQDGTVTYKAESDSQLTKGLAALLVKGLSGATPEAITSLDPSFIEKLGLQQSLTPSRNNGFLNMLLKMQKIAQGLLASTAAGGDAGATPDADANLPMSKKIELVLTREFSPASLEIQDDSASHAGHRPESADGGTHFTVRIVSESFEGMNTIKRHKAIYAVLADCMEPAGTLHALSLSTKTPSEV</sequence>
<keyword evidence="4" id="KW-1185">Reference proteome</keyword>
<dbReference type="Proteomes" id="UP000316726">
    <property type="component" value="Chromosome 3"/>
</dbReference>
<dbReference type="Pfam" id="PF02657">
    <property type="entry name" value="SufE"/>
    <property type="match status" value="1"/>
</dbReference>
<dbReference type="SUPFAM" id="SSF82649">
    <property type="entry name" value="SufE/NifU"/>
    <property type="match status" value="1"/>
</dbReference>
<evidence type="ECO:0000313" key="3">
    <source>
        <dbReference type="EMBL" id="QDZ20147.1"/>
    </source>
</evidence>
<feature type="region of interest" description="Disordered" evidence="1">
    <location>
        <begin position="36"/>
        <end position="58"/>
    </location>
</feature>
<name>A0A5B8MI81_9CHLO</name>
<protein>
    <submittedName>
        <fullName evidence="3">Cysteine desulfuration protein SufE</fullName>
    </submittedName>
</protein>
<dbReference type="PANTHER" id="PTHR46230:SF3">
    <property type="entry name" value="SUFE-LIKE PROTEIN 1, CHLOROPLASTIC_MITOCHONDRIAL"/>
    <property type="match status" value="1"/>
</dbReference>
<dbReference type="InterPro" id="IPR003808">
    <property type="entry name" value="Fe-S_metab-assoc_dom"/>
</dbReference>
<dbReference type="EMBL" id="CP031036">
    <property type="protein sequence ID" value="QDZ20147.1"/>
    <property type="molecule type" value="Genomic_DNA"/>
</dbReference>
<reference evidence="3 4" key="1">
    <citation type="submission" date="2018-07" db="EMBL/GenBank/DDBJ databases">
        <title>The complete nuclear genome of the prasinophyte Chloropicon primus (CCMP1205).</title>
        <authorList>
            <person name="Pombert J.-F."/>
            <person name="Otis C."/>
            <person name="Turmel M."/>
            <person name="Lemieux C."/>
        </authorList>
    </citation>
    <scope>NUCLEOTIDE SEQUENCE [LARGE SCALE GENOMIC DNA]</scope>
    <source>
        <strain evidence="3 4">CCMP1205</strain>
    </source>
</reference>
<feature type="domain" description="Fe-S metabolism associated" evidence="2">
    <location>
        <begin position="83"/>
        <end position="202"/>
    </location>
</feature>
<organism evidence="3 4">
    <name type="scientific">Chloropicon primus</name>
    <dbReference type="NCBI Taxonomy" id="1764295"/>
    <lineage>
        <taxon>Eukaryota</taxon>
        <taxon>Viridiplantae</taxon>
        <taxon>Chlorophyta</taxon>
        <taxon>Chloropicophyceae</taxon>
        <taxon>Chloropicales</taxon>
        <taxon>Chloropicaceae</taxon>
        <taxon>Chloropicon</taxon>
    </lineage>
</organism>
<proteinExistence type="predicted"/>
<dbReference type="AlphaFoldDB" id="A0A5B8MI81"/>
<dbReference type="SUPFAM" id="SSF82657">
    <property type="entry name" value="BolA-like"/>
    <property type="match status" value="1"/>
</dbReference>
<dbReference type="GO" id="GO:0016226">
    <property type="term" value="P:iron-sulfur cluster assembly"/>
    <property type="evidence" value="ECO:0007669"/>
    <property type="project" value="TreeGrafter"/>
</dbReference>
<evidence type="ECO:0000259" key="2">
    <source>
        <dbReference type="Pfam" id="PF02657"/>
    </source>
</evidence>
<dbReference type="InterPro" id="IPR002634">
    <property type="entry name" value="BolA"/>
</dbReference>
<accession>A0A5B8MI81</accession>
<dbReference type="Gene3D" id="3.30.300.90">
    <property type="entry name" value="BolA-like"/>
    <property type="match status" value="1"/>
</dbReference>
<dbReference type="Gene3D" id="3.90.1010.10">
    <property type="match status" value="1"/>
</dbReference>
<dbReference type="STRING" id="1764295.A0A5B8MI81"/>